<gene>
    <name evidence="9" type="ORF">IFR04_013099</name>
</gene>
<dbReference type="AlphaFoldDB" id="A0A8H7T217"/>
<evidence type="ECO:0000256" key="1">
    <source>
        <dbReference type="ARBA" id="ARBA00001255"/>
    </source>
</evidence>
<dbReference type="EC" id="3.2.1.22" evidence="4 7"/>
<name>A0A8H7T217_9HELO</name>
<dbReference type="PROSITE" id="PS00512">
    <property type="entry name" value="ALPHA_GALACTOSIDASE"/>
    <property type="match status" value="1"/>
</dbReference>
<evidence type="ECO:0000256" key="3">
    <source>
        <dbReference type="ARBA" id="ARBA00009743"/>
    </source>
</evidence>
<keyword evidence="10" id="KW-1185">Reference proteome</keyword>
<protein>
    <recommendedName>
        <fullName evidence="4 7">Alpha-galactosidase</fullName>
        <ecNumber evidence="4 7">3.2.1.22</ecNumber>
    </recommendedName>
    <alternativeName>
        <fullName evidence="7">Melibiase</fullName>
    </alternativeName>
</protein>
<evidence type="ECO:0000256" key="8">
    <source>
        <dbReference type="SAM" id="MobiDB-lite"/>
    </source>
</evidence>
<dbReference type="InterPro" id="IPR013780">
    <property type="entry name" value="Glyco_hydro_b"/>
</dbReference>
<dbReference type="Pfam" id="PF16499">
    <property type="entry name" value="Melibiase_2"/>
    <property type="match status" value="1"/>
</dbReference>
<sequence>MWGPTALLQGGVCKTATSPSTTSTTTPVPTPSTTPGLSNGLALTLPMEWSSWNRFGDQIDEPLIKNTMDTWASNGLRDIGYVSINLDDGWQRYKSNRSHNPLELDPEKFPSGMKALADYAHANGFKLGIYSDAGANQWQIGQDISDDFMYPENREKYYFDVLDMLDRGNDLVNSQLVGTGASTIEYRTHLSILNAYASETLSNKSVIAVNQNPLGISAEIVGVGENEELQVYAKEMSAGSYAVELLTRGSFTAEMSVSPRRELLMEWDTCRVRDVWKQGGDV</sequence>
<dbReference type="InterPro" id="IPR002241">
    <property type="entry name" value="Glyco_hydro_27"/>
</dbReference>
<comment type="catalytic activity">
    <reaction evidence="1 7">
        <text>Hydrolysis of terminal, non-reducing alpha-D-galactose residues in alpha-D-galactosides, including galactose oligosaccharides, galactomannans and galactolipids.</text>
        <dbReference type="EC" id="3.2.1.22"/>
    </reaction>
</comment>
<reference evidence="9" key="1">
    <citation type="submission" date="2021-02" db="EMBL/GenBank/DDBJ databases">
        <title>Genome sequence Cadophora malorum strain M34.</title>
        <authorList>
            <person name="Stefanovic E."/>
            <person name="Vu D."/>
            <person name="Scully C."/>
            <person name="Dijksterhuis J."/>
            <person name="Roader J."/>
            <person name="Houbraken J."/>
        </authorList>
    </citation>
    <scope>NUCLEOTIDE SEQUENCE</scope>
    <source>
        <strain evidence="9">M34</strain>
    </source>
</reference>
<keyword evidence="6 7" id="KW-0326">Glycosidase</keyword>
<feature type="compositionally biased region" description="Low complexity" evidence="8">
    <location>
        <begin position="15"/>
        <end position="35"/>
    </location>
</feature>
<evidence type="ECO:0000256" key="7">
    <source>
        <dbReference type="RuleBase" id="RU361168"/>
    </source>
</evidence>
<dbReference type="PANTHER" id="PTHR11452">
    <property type="entry name" value="ALPHA-GALACTOSIDASE/ALPHA-N-ACETYLGALACTOSAMINIDASE"/>
    <property type="match status" value="1"/>
</dbReference>
<feature type="region of interest" description="Disordered" evidence="8">
    <location>
        <begin position="9"/>
        <end position="37"/>
    </location>
</feature>
<accession>A0A8H7T217</accession>
<dbReference type="GO" id="GO:0004557">
    <property type="term" value="F:alpha-galactosidase activity"/>
    <property type="evidence" value="ECO:0007669"/>
    <property type="project" value="UniProtKB-EC"/>
</dbReference>
<evidence type="ECO:0000313" key="9">
    <source>
        <dbReference type="EMBL" id="KAG4413749.1"/>
    </source>
</evidence>
<evidence type="ECO:0000313" key="10">
    <source>
        <dbReference type="Proteomes" id="UP000664132"/>
    </source>
</evidence>
<dbReference type="PRINTS" id="PR00740">
    <property type="entry name" value="GLHYDRLASE27"/>
</dbReference>
<dbReference type="Gene3D" id="2.60.40.1180">
    <property type="entry name" value="Golgi alpha-mannosidase II"/>
    <property type="match status" value="1"/>
</dbReference>
<organism evidence="9 10">
    <name type="scientific">Cadophora malorum</name>
    <dbReference type="NCBI Taxonomy" id="108018"/>
    <lineage>
        <taxon>Eukaryota</taxon>
        <taxon>Fungi</taxon>
        <taxon>Dikarya</taxon>
        <taxon>Ascomycota</taxon>
        <taxon>Pezizomycotina</taxon>
        <taxon>Leotiomycetes</taxon>
        <taxon>Helotiales</taxon>
        <taxon>Ploettnerulaceae</taxon>
        <taxon>Cadophora</taxon>
    </lineage>
</organism>
<dbReference type="InterPro" id="IPR013785">
    <property type="entry name" value="Aldolase_TIM"/>
</dbReference>
<dbReference type="SUPFAM" id="SSF51445">
    <property type="entry name" value="(Trans)glycosidases"/>
    <property type="match status" value="1"/>
</dbReference>
<evidence type="ECO:0000256" key="4">
    <source>
        <dbReference type="ARBA" id="ARBA00012755"/>
    </source>
</evidence>
<comment type="function">
    <text evidence="2">Hydrolyzes a variety of simple alpha-D-galactoside as well as more complex molecules such as oligosaccharides and polysaccharides.</text>
</comment>
<dbReference type="EMBL" id="JAFJYH010000297">
    <property type="protein sequence ID" value="KAG4413749.1"/>
    <property type="molecule type" value="Genomic_DNA"/>
</dbReference>
<dbReference type="Proteomes" id="UP000664132">
    <property type="component" value="Unassembled WGS sequence"/>
</dbReference>
<comment type="caution">
    <text evidence="9">The sequence shown here is derived from an EMBL/GenBank/DDBJ whole genome shotgun (WGS) entry which is preliminary data.</text>
</comment>
<dbReference type="PANTHER" id="PTHR11452:SF75">
    <property type="entry name" value="ALPHA-GALACTOSIDASE MEL1"/>
    <property type="match status" value="1"/>
</dbReference>
<keyword evidence="5 7" id="KW-0378">Hydrolase</keyword>
<evidence type="ECO:0000256" key="2">
    <source>
        <dbReference type="ARBA" id="ARBA00003969"/>
    </source>
</evidence>
<dbReference type="OrthoDB" id="5795902at2759"/>
<evidence type="ECO:0000256" key="6">
    <source>
        <dbReference type="ARBA" id="ARBA00023295"/>
    </source>
</evidence>
<keyword evidence="7" id="KW-1015">Disulfide bond</keyword>
<dbReference type="InterPro" id="IPR000111">
    <property type="entry name" value="Glyco_hydro_27/36_CS"/>
</dbReference>
<dbReference type="GO" id="GO:0005975">
    <property type="term" value="P:carbohydrate metabolic process"/>
    <property type="evidence" value="ECO:0007669"/>
    <property type="project" value="InterPro"/>
</dbReference>
<evidence type="ECO:0000256" key="5">
    <source>
        <dbReference type="ARBA" id="ARBA00022801"/>
    </source>
</evidence>
<dbReference type="Gene3D" id="3.20.20.70">
    <property type="entry name" value="Aldolase class I"/>
    <property type="match status" value="1"/>
</dbReference>
<dbReference type="InterPro" id="IPR017853">
    <property type="entry name" value="GH"/>
</dbReference>
<comment type="similarity">
    <text evidence="3 7">Belongs to the glycosyl hydrolase 27 family.</text>
</comment>
<proteinExistence type="inferred from homology"/>